<protein>
    <submittedName>
        <fullName evidence="2">Uncharacterized protein</fullName>
    </submittedName>
</protein>
<dbReference type="OrthoDB" id="721592at2759"/>
<accession>A0A3L6RUR2</accession>
<proteinExistence type="predicted"/>
<evidence type="ECO:0000256" key="1">
    <source>
        <dbReference type="SAM" id="Coils"/>
    </source>
</evidence>
<gene>
    <name evidence="2" type="ORF">C2845_PM11G07520</name>
</gene>
<feature type="coiled-coil region" evidence="1">
    <location>
        <begin position="10"/>
        <end position="93"/>
    </location>
</feature>
<keyword evidence="3" id="KW-1185">Reference proteome</keyword>
<comment type="caution">
    <text evidence="2">The sequence shown here is derived from an EMBL/GenBank/DDBJ whole genome shotgun (WGS) entry which is preliminary data.</text>
</comment>
<keyword evidence="1" id="KW-0175">Coiled coil</keyword>
<reference evidence="3" key="1">
    <citation type="journal article" date="2019" name="Nat. Commun.">
        <title>The genome of broomcorn millet.</title>
        <authorList>
            <person name="Zou C."/>
            <person name="Miki D."/>
            <person name="Li D."/>
            <person name="Tang Q."/>
            <person name="Xiao L."/>
            <person name="Rajput S."/>
            <person name="Deng P."/>
            <person name="Jia W."/>
            <person name="Huang R."/>
            <person name="Zhang M."/>
            <person name="Sun Y."/>
            <person name="Hu J."/>
            <person name="Fu X."/>
            <person name="Schnable P.S."/>
            <person name="Li F."/>
            <person name="Zhang H."/>
            <person name="Feng B."/>
            <person name="Zhu X."/>
            <person name="Liu R."/>
            <person name="Schnable J.C."/>
            <person name="Zhu J.-K."/>
            <person name="Zhang H."/>
        </authorList>
    </citation>
    <scope>NUCLEOTIDE SEQUENCE [LARGE SCALE GENOMIC DNA]</scope>
</reference>
<dbReference type="EMBL" id="PQIB02000007">
    <property type="protein sequence ID" value="RLN09054.1"/>
    <property type="molecule type" value="Genomic_DNA"/>
</dbReference>
<name>A0A3L6RUR2_PANMI</name>
<organism evidence="2 3">
    <name type="scientific">Panicum miliaceum</name>
    <name type="common">Proso millet</name>
    <name type="synonym">Broomcorn millet</name>
    <dbReference type="NCBI Taxonomy" id="4540"/>
    <lineage>
        <taxon>Eukaryota</taxon>
        <taxon>Viridiplantae</taxon>
        <taxon>Streptophyta</taxon>
        <taxon>Embryophyta</taxon>
        <taxon>Tracheophyta</taxon>
        <taxon>Spermatophyta</taxon>
        <taxon>Magnoliopsida</taxon>
        <taxon>Liliopsida</taxon>
        <taxon>Poales</taxon>
        <taxon>Poaceae</taxon>
        <taxon>PACMAD clade</taxon>
        <taxon>Panicoideae</taxon>
        <taxon>Panicodae</taxon>
        <taxon>Paniceae</taxon>
        <taxon>Panicinae</taxon>
        <taxon>Panicum</taxon>
        <taxon>Panicum sect. Panicum</taxon>
    </lineage>
</organism>
<evidence type="ECO:0000313" key="2">
    <source>
        <dbReference type="EMBL" id="RLN09054.1"/>
    </source>
</evidence>
<sequence>MENQKLKDQNKVLENLCLLQSEQVEKLEAKAEKLDKLVAKLWEIAADNEKVLDNLRNTVEKDATKISALQREVRELKAEAAQEDEVIEKLSKEADEDRKAKAQEAELMEAMDAPNIAGNSGAGSTDQANNEDPKALVVARPVLDVPPMNIGCEGVIVPESAWERYSLAHPGLVVWFESDHGSGRRIFAVHLGFGLGDHDHDRGLGLGLCLFCYSDLLYARVGRRFGFGLLGMGS</sequence>
<dbReference type="Proteomes" id="UP000275267">
    <property type="component" value="Unassembled WGS sequence"/>
</dbReference>
<dbReference type="AlphaFoldDB" id="A0A3L6RUR2"/>
<evidence type="ECO:0000313" key="3">
    <source>
        <dbReference type="Proteomes" id="UP000275267"/>
    </source>
</evidence>